<evidence type="ECO:0000313" key="3">
    <source>
        <dbReference type="EMBL" id="MBB5199125.1"/>
    </source>
</evidence>
<keyword evidence="1" id="KW-1133">Transmembrane helix</keyword>
<feature type="transmembrane region" description="Helical" evidence="1">
    <location>
        <begin position="36"/>
        <end position="60"/>
    </location>
</feature>
<feature type="transmembrane region" description="Helical" evidence="1">
    <location>
        <begin position="6"/>
        <end position="29"/>
    </location>
</feature>
<dbReference type="Gene3D" id="1.20.144.10">
    <property type="entry name" value="Phosphatidic acid phosphatase type 2/haloperoxidase"/>
    <property type="match status" value="1"/>
</dbReference>
<dbReference type="InterPro" id="IPR000326">
    <property type="entry name" value="PAP2/HPO"/>
</dbReference>
<dbReference type="RefSeq" id="WP_168055491.1">
    <property type="nucleotide sequence ID" value="NZ_JAAOZT010000006.1"/>
</dbReference>
<organism evidence="3 4">
    <name type="scientific">Glaciimonas immobilis</name>
    <dbReference type="NCBI Taxonomy" id="728004"/>
    <lineage>
        <taxon>Bacteria</taxon>
        <taxon>Pseudomonadati</taxon>
        <taxon>Pseudomonadota</taxon>
        <taxon>Betaproteobacteria</taxon>
        <taxon>Burkholderiales</taxon>
        <taxon>Oxalobacteraceae</taxon>
        <taxon>Glaciimonas</taxon>
    </lineage>
</organism>
<gene>
    <name evidence="3" type="ORF">HNR39_000952</name>
</gene>
<feature type="transmembrane region" description="Helical" evidence="1">
    <location>
        <begin position="72"/>
        <end position="91"/>
    </location>
</feature>
<reference evidence="3 4" key="1">
    <citation type="submission" date="2020-08" db="EMBL/GenBank/DDBJ databases">
        <title>Genomic Encyclopedia of Type Strains, Phase IV (KMG-IV): sequencing the most valuable type-strain genomes for metagenomic binning, comparative biology and taxonomic classification.</title>
        <authorList>
            <person name="Goeker M."/>
        </authorList>
    </citation>
    <scope>NUCLEOTIDE SEQUENCE [LARGE SCALE GENOMIC DNA]</scope>
    <source>
        <strain evidence="3 4">DSM 23240</strain>
    </source>
</reference>
<feature type="transmembrane region" description="Helical" evidence="1">
    <location>
        <begin position="128"/>
        <end position="146"/>
    </location>
</feature>
<keyword evidence="1" id="KW-0472">Membrane</keyword>
<feature type="transmembrane region" description="Helical" evidence="1">
    <location>
        <begin position="153"/>
        <end position="172"/>
    </location>
</feature>
<accession>A0A840RN60</accession>
<evidence type="ECO:0000259" key="2">
    <source>
        <dbReference type="SMART" id="SM00014"/>
    </source>
</evidence>
<comment type="caution">
    <text evidence="3">The sequence shown here is derived from an EMBL/GenBank/DDBJ whole genome shotgun (WGS) entry which is preliminary data.</text>
</comment>
<dbReference type="SMART" id="SM00014">
    <property type="entry name" value="acidPPc"/>
    <property type="match status" value="1"/>
</dbReference>
<dbReference type="EMBL" id="JACHHQ010000002">
    <property type="protein sequence ID" value="MBB5199125.1"/>
    <property type="molecule type" value="Genomic_DNA"/>
</dbReference>
<dbReference type="AlphaFoldDB" id="A0A840RN60"/>
<protein>
    <submittedName>
        <fullName evidence="3">Membrane-associated phospholipid phosphatase</fullName>
    </submittedName>
</protein>
<keyword evidence="1" id="KW-0812">Transmembrane</keyword>
<dbReference type="Proteomes" id="UP000571084">
    <property type="component" value="Unassembled WGS sequence"/>
</dbReference>
<sequence>MLPWISITQLADTTVMLPLAAACAAWLACARAWRMALWWCFLLALGLALVTLSKIAFIGWGIGIPTLDFTGFSGHAMRTTAVMPVLFYLLLQKSTVATRISGVILGMALGVFMGISRLAVHVHSMSEVVSGCLLGACVSIGFIWISRTFPKPVLHRWLIVLSLVVLIPAPMANPAPTERWLNTISLLISRHDKPFERGYSGKTACCGLESD</sequence>
<evidence type="ECO:0000313" key="4">
    <source>
        <dbReference type="Proteomes" id="UP000571084"/>
    </source>
</evidence>
<dbReference type="SUPFAM" id="SSF48317">
    <property type="entry name" value="Acid phosphatase/Vanadium-dependent haloperoxidase"/>
    <property type="match status" value="1"/>
</dbReference>
<dbReference type="InterPro" id="IPR036938">
    <property type="entry name" value="PAP2/HPO_sf"/>
</dbReference>
<evidence type="ECO:0000256" key="1">
    <source>
        <dbReference type="SAM" id="Phobius"/>
    </source>
</evidence>
<keyword evidence="4" id="KW-1185">Reference proteome</keyword>
<dbReference type="Pfam" id="PF01569">
    <property type="entry name" value="PAP2"/>
    <property type="match status" value="1"/>
</dbReference>
<name>A0A840RN60_9BURK</name>
<feature type="domain" description="Phosphatidic acid phosphatase type 2/haloperoxidase" evidence="2">
    <location>
        <begin position="16"/>
        <end position="143"/>
    </location>
</feature>
<feature type="transmembrane region" description="Helical" evidence="1">
    <location>
        <begin position="103"/>
        <end position="122"/>
    </location>
</feature>
<proteinExistence type="predicted"/>